<proteinExistence type="predicted"/>
<protein>
    <recommendedName>
        <fullName evidence="5">Ig-like domain-containing protein</fullName>
    </recommendedName>
</protein>
<dbReference type="EMBL" id="LR215048">
    <property type="protein sequence ID" value="VEU80470.1"/>
    <property type="molecule type" value="Genomic_DNA"/>
</dbReference>
<keyword evidence="1" id="KW-1133">Transmembrane helix</keyword>
<sequence>MKKMIIGLFISFTSILLTSSVLKAEEYKASDYISARVYGNNVANIDSYFYFDRDGDTLWLKTKNPENTSKNKIDIDAELSSNNYNIEILMKNEKELTIILPGVNVNQKNLNIYLDGKKESTPTGTYREMFIKSNNIEVYRNRILYQAPVYKATKQFMLGIELYKKPAISGKDLIVNNVSKPYTQNEILKISELTAKDDYDGDMTKKIKIIRNEWLGNEQKIGIYEQEYSVTNSAGLTTNYILKIKNQDFDAPKIEGPKSEVISYTKKITREEIKNKFKVTDNIDDKLNIEIQSDNFVNNKLGKYTFNLIAKDLSGNMTVHKYDLEIIDDVKPIFTDENNGIVQINHTEKITNELLLFGLSASDEIDGNLTKSIKIVDNQVKEQLGIYKVKYQVKDKSLNTSYYERTYEVVSTDAPSFWVSKNLISIEDVNKMTLDQLAQLIASYENIELSSYNVLINEYQGNESISGEYLIKMEIIDNNGEEHIIDRKIRVFNKKEIESNSKNLNITYIILGISIIALGTTFVYVFIKKKRK</sequence>
<feature type="signal peptide" evidence="2">
    <location>
        <begin position="1"/>
        <end position="23"/>
    </location>
</feature>
<dbReference type="Proteomes" id="UP000289841">
    <property type="component" value="Chromosome"/>
</dbReference>
<dbReference type="STRING" id="1278311.GCA_000428705_01416"/>
<evidence type="ECO:0000256" key="2">
    <source>
        <dbReference type="SAM" id="SignalP"/>
    </source>
</evidence>
<dbReference type="RefSeq" id="WP_026390857.1">
    <property type="nucleotide sequence ID" value="NZ_LR215048.1"/>
</dbReference>
<feature type="transmembrane region" description="Helical" evidence="1">
    <location>
        <begin position="506"/>
        <end position="527"/>
    </location>
</feature>
<reference evidence="3 4" key="1">
    <citation type="submission" date="2019-01" db="EMBL/GenBank/DDBJ databases">
        <authorList>
            <consortium name="Pathogen Informatics"/>
        </authorList>
    </citation>
    <scope>NUCLEOTIDE SEQUENCE [LARGE SCALE GENOMIC DNA]</scope>
    <source>
        <strain evidence="3 4">NCTC10138</strain>
    </source>
</reference>
<keyword evidence="2" id="KW-0732">Signal</keyword>
<evidence type="ECO:0008006" key="5">
    <source>
        <dbReference type="Google" id="ProtNLM"/>
    </source>
</evidence>
<name>A0A449BDT7_HAPAX</name>
<dbReference type="InterPro" id="IPR013783">
    <property type="entry name" value="Ig-like_fold"/>
</dbReference>
<keyword evidence="1" id="KW-0812">Transmembrane</keyword>
<keyword evidence="1" id="KW-0472">Membrane</keyword>
<feature type="chain" id="PRO_5019210896" description="Ig-like domain-containing protein" evidence="2">
    <location>
        <begin position="24"/>
        <end position="532"/>
    </location>
</feature>
<gene>
    <name evidence="3" type="ORF">NCTC10138_00841</name>
</gene>
<accession>A0A449BDT7</accession>
<evidence type="ECO:0000256" key="1">
    <source>
        <dbReference type="SAM" id="Phobius"/>
    </source>
</evidence>
<dbReference type="AlphaFoldDB" id="A0A449BDT7"/>
<evidence type="ECO:0000313" key="3">
    <source>
        <dbReference type="EMBL" id="VEU80470.1"/>
    </source>
</evidence>
<organism evidence="3 4">
    <name type="scientific">Haploplasma axanthum</name>
    <name type="common">Acholeplasma axanthum</name>
    <dbReference type="NCBI Taxonomy" id="29552"/>
    <lineage>
        <taxon>Bacteria</taxon>
        <taxon>Bacillati</taxon>
        <taxon>Mycoplasmatota</taxon>
        <taxon>Mollicutes</taxon>
        <taxon>Acholeplasmatales</taxon>
        <taxon>Acholeplasmataceae</taxon>
        <taxon>Haploplasma</taxon>
    </lineage>
</organism>
<evidence type="ECO:0000313" key="4">
    <source>
        <dbReference type="Proteomes" id="UP000289841"/>
    </source>
</evidence>
<keyword evidence="4" id="KW-1185">Reference proteome</keyword>
<dbReference type="KEGG" id="aaxa:NCTC10138_00841"/>
<dbReference type="OrthoDB" id="383862at2"/>
<dbReference type="Gene3D" id="2.60.40.10">
    <property type="entry name" value="Immunoglobulins"/>
    <property type="match status" value="2"/>
</dbReference>